<dbReference type="STRING" id="1802726.A3B07_01430"/>
<evidence type="ECO:0000313" key="3">
    <source>
        <dbReference type="Proteomes" id="UP000178817"/>
    </source>
</evidence>
<comment type="caution">
    <text evidence="2">The sequence shown here is derived from an EMBL/GenBank/DDBJ whole genome shotgun (WGS) entry which is preliminary data.</text>
</comment>
<organism evidence="2 3">
    <name type="scientific">Candidatus Yonathbacteria bacterium RIFCSPLOWO2_01_FULL_43_27</name>
    <dbReference type="NCBI Taxonomy" id="1802726"/>
    <lineage>
        <taxon>Bacteria</taxon>
        <taxon>Candidatus Yonathiibacteriota</taxon>
    </lineage>
</organism>
<accession>A0A1G2SCQ9</accession>
<dbReference type="PANTHER" id="PTHR12526">
    <property type="entry name" value="GLYCOSYLTRANSFERASE"/>
    <property type="match status" value="1"/>
</dbReference>
<feature type="domain" description="Glycosyl transferase family 1" evidence="1">
    <location>
        <begin position="169"/>
        <end position="303"/>
    </location>
</feature>
<protein>
    <recommendedName>
        <fullName evidence="1">Glycosyl transferase family 1 domain-containing protein</fullName>
    </recommendedName>
</protein>
<reference evidence="2 3" key="1">
    <citation type="journal article" date="2016" name="Nat. Commun.">
        <title>Thousands of microbial genomes shed light on interconnected biogeochemical processes in an aquifer system.</title>
        <authorList>
            <person name="Anantharaman K."/>
            <person name="Brown C.T."/>
            <person name="Hug L.A."/>
            <person name="Sharon I."/>
            <person name="Castelle C.J."/>
            <person name="Probst A.J."/>
            <person name="Thomas B.C."/>
            <person name="Singh A."/>
            <person name="Wilkins M.J."/>
            <person name="Karaoz U."/>
            <person name="Brodie E.L."/>
            <person name="Williams K.H."/>
            <person name="Hubbard S.S."/>
            <person name="Banfield J.F."/>
        </authorList>
    </citation>
    <scope>NUCLEOTIDE SEQUENCE [LARGE SCALE GENOMIC DNA]</scope>
</reference>
<sequence length="368" mass="42164">MDEKNKTGSGIFNYILINQLSKFEREDFDFTVFASGESSSLPVKVESVDEKPSSDDPKMMQNNKHVMFELALLSRAFSQQDVFDVYHVNIGDGDLVMPFTPFVSKPIVITLHNVINEEFTRKYFHLFKDRENVFFVSVSNYQRKMLPMLRYVDTIYHGIDTIQFNFDSKGGEDIMWAGRFIPEKGADVALSLAKELKHKIKLFGVVKNGYEDWFKHSVEQYAKGPENQSFVSLQVNCERHRLVPHFQSSKLFLLPTVFEEAFGFVFAEAMACGTPVVTFARGAAPEVIQDGITGFLVNPSDDDIRGDWVVKKTGYEGLCEAIEKIYSLPVEEYQQMRKACRERAVQNFSAEQMTKKYIEVYKKVSGRT</sequence>
<dbReference type="Pfam" id="PF00534">
    <property type="entry name" value="Glycos_transf_1"/>
    <property type="match status" value="1"/>
</dbReference>
<dbReference type="AlphaFoldDB" id="A0A1G2SCQ9"/>
<proteinExistence type="predicted"/>
<gene>
    <name evidence="2" type="ORF">A3B07_01430</name>
</gene>
<name>A0A1G2SCQ9_9BACT</name>
<evidence type="ECO:0000259" key="1">
    <source>
        <dbReference type="Pfam" id="PF00534"/>
    </source>
</evidence>
<dbReference type="Gene3D" id="3.40.50.2000">
    <property type="entry name" value="Glycogen Phosphorylase B"/>
    <property type="match status" value="2"/>
</dbReference>
<dbReference type="PANTHER" id="PTHR12526:SF595">
    <property type="entry name" value="BLL5217 PROTEIN"/>
    <property type="match status" value="1"/>
</dbReference>
<dbReference type="InterPro" id="IPR001296">
    <property type="entry name" value="Glyco_trans_1"/>
</dbReference>
<evidence type="ECO:0000313" key="2">
    <source>
        <dbReference type="EMBL" id="OHA82578.1"/>
    </source>
</evidence>
<dbReference type="Proteomes" id="UP000178817">
    <property type="component" value="Unassembled WGS sequence"/>
</dbReference>
<dbReference type="EMBL" id="MHUV01000005">
    <property type="protein sequence ID" value="OHA82578.1"/>
    <property type="molecule type" value="Genomic_DNA"/>
</dbReference>
<dbReference type="GO" id="GO:0016757">
    <property type="term" value="F:glycosyltransferase activity"/>
    <property type="evidence" value="ECO:0007669"/>
    <property type="project" value="InterPro"/>
</dbReference>
<dbReference type="SUPFAM" id="SSF53756">
    <property type="entry name" value="UDP-Glycosyltransferase/glycogen phosphorylase"/>
    <property type="match status" value="1"/>
</dbReference>